<organism evidence="2 3">
    <name type="scientific">Nocardia vinacea</name>
    <dbReference type="NCBI Taxonomy" id="96468"/>
    <lineage>
        <taxon>Bacteria</taxon>
        <taxon>Bacillati</taxon>
        <taxon>Actinomycetota</taxon>
        <taxon>Actinomycetes</taxon>
        <taxon>Mycobacteriales</taxon>
        <taxon>Nocardiaceae</taxon>
        <taxon>Nocardia</taxon>
    </lineage>
</organism>
<keyword evidence="3" id="KW-1185">Reference proteome</keyword>
<feature type="transmembrane region" description="Helical" evidence="1">
    <location>
        <begin position="351"/>
        <end position="371"/>
    </location>
</feature>
<sequence length="377" mass="37927">MTASALLDTPRRTLAPALAAGAGLAGAVGVGRFAYTPLLPAMVDAHRIDAHDGALIAAANYAGYLAGAVLLARRPDMNSRNIFRTSAAILVVSEALVVLPGPTVIPALLRLIAGLASAVIFVGCAGAIARLGGRAHAAGIAFGGVGSGIALTGLLALAAQPVLSWQGLWLGAAGLTALLLLPAFRLDIHGGRSAEVVHAKPKSTAWRALLISYSLEGVGYIVIGTFLVAAVGAHNATVGSAMWVIVGAAAAPAVLWSIAAHRWTPTTALVFGLLAQCASSALLAWSTTMWSAVIAAALFGGTFMGICMLAIQIGIELTDHRAAATLTAGYGAGQMLGPLVVAPVIGDGYAMAFVIATLVLAAATAAAVIVARQLKRT</sequence>
<accession>A0ABZ1YYN4</accession>
<feature type="transmembrane region" description="Helical" evidence="1">
    <location>
        <begin position="165"/>
        <end position="184"/>
    </location>
</feature>
<evidence type="ECO:0000256" key="1">
    <source>
        <dbReference type="SAM" id="Phobius"/>
    </source>
</evidence>
<feature type="transmembrane region" description="Helical" evidence="1">
    <location>
        <begin position="53"/>
        <end position="71"/>
    </location>
</feature>
<dbReference type="RefSeq" id="WP_329411053.1">
    <property type="nucleotide sequence ID" value="NZ_CP109441.1"/>
</dbReference>
<feature type="transmembrane region" description="Helical" evidence="1">
    <location>
        <begin position="241"/>
        <end position="259"/>
    </location>
</feature>
<gene>
    <name evidence="2" type="ORF">OG563_01630</name>
</gene>
<proteinExistence type="predicted"/>
<feature type="transmembrane region" description="Helical" evidence="1">
    <location>
        <begin position="291"/>
        <end position="311"/>
    </location>
</feature>
<feature type="transmembrane region" description="Helical" evidence="1">
    <location>
        <begin position="205"/>
        <end position="229"/>
    </location>
</feature>
<dbReference type="Proteomes" id="UP001432062">
    <property type="component" value="Chromosome"/>
</dbReference>
<feature type="transmembrane region" description="Helical" evidence="1">
    <location>
        <begin position="83"/>
        <end position="101"/>
    </location>
</feature>
<keyword evidence="1" id="KW-0812">Transmembrane</keyword>
<keyword evidence="1" id="KW-1133">Transmembrane helix</keyword>
<evidence type="ECO:0000313" key="3">
    <source>
        <dbReference type="Proteomes" id="UP001432062"/>
    </source>
</evidence>
<name>A0ABZ1YYN4_9NOCA</name>
<evidence type="ECO:0000313" key="2">
    <source>
        <dbReference type="EMBL" id="WUV46987.1"/>
    </source>
</evidence>
<dbReference type="InterPro" id="IPR036259">
    <property type="entry name" value="MFS_trans_sf"/>
</dbReference>
<dbReference type="Pfam" id="PF06779">
    <property type="entry name" value="MFS_4"/>
    <property type="match status" value="1"/>
</dbReference>
<dbReference type="EMBL" id="CP109441">
    <property type="protein sequence ID" value="WUV46987.1"/>
    <property type="molecule type" value="Genomic_DNA"/>
</dbReference>
<dbReference type="Gene3D" id="1.20.1250.20">
    <property type="entry name" value="MFS general substrate transporter like domains"/>
    <property type="match status" value="2"/>
</dbReference>
<feature type="transmembrane region" description="Helical" evidence="1">
    <location>
        <begin position="107"/>
        <end position="128"/>
    </location>
</feature>
<dbReference type="SUPFAM" id="SSF103473">
    <property type="entry name" value="MFS general substrate transporter"/>
    <property type="match status" value="1"/>
</dbReference>
<dbReference type="PANTHER" id="PTHR23537">
    <property type="match status" value="1"/>
</dbReference>
<feature type="transmembrane region" description="Helical" evidence="1">
    <location>
        <begin position="323"/>
        <end position="345"/>
    </location>
</feature>
<dbReference type="InterPro" id="IPR010645">
    <property type="entry name" value="MFS_4"/>
</dbReference>
<protein>
    <submittedName>
        <fullName evidence="2">YbfB/YjiJ family MFS transporter</fullName>
    </submittedName>
</protein>
<reference evidence="2" key="1">
    <citation type="submission" date="2022-10" db="EMBL/GenBank/DDBJ databases">
        <title>The complete genomes of actinobacterial strains from the NBC collection.</title>
        <authorList>
            <person name="Joergensen T.S."/>
            <person name="Alvarez Arevalo M."/>
            <person name="Sterndorff E.B."/>
            <person name="Faurdal D."/>
            <person name="Vuksanovic O."/>
            <person name="Mourched A.-S."/>
            <person name="Charusanti P."/>
            <person name="Shaw S."/>
            <person name="Blin K."/>
            <person name="Weber T."/>
        </authorList>
    </citation>
    <scope>NUCLEOTIDE SEQUENCE</scope>
    <source>
        <strain evidence="2">NBC_01482</strain>
    </source>
</reference>
<keyword evidence="1" id="KW-0472">Membrane</keyword>
<feature type="transmembrane region" description="Helical" evidence="1">
    <location>
        <begin position="140"/>
        <end position="159"/>
    </location>
</feature>
<feature type="transmembrane region" description="Helical" evidence="1">
    <location>
        <begin position="266"/>
        <end position="285"/>
    </location>
</feature>
<dbReference type="PANTHER" id="PTHR23537:SF1">
    <property type="entry name" value="SUGAR TRANSPORTER"/>
    <property type="match status" value="1"/>
</dbReference>